<feature type="transmembrane region" description="Helical" evidence="1">
    <location>
        <begin position="56"/>
        <end position="80"/>
    </location>
</feature>
<dbReference type="AlphaFoldDB" id="A0AAD6WWC7"/>
<gene>
    <name evidence="3" type="ORF">C8F04DRAFT_1294952</name>
</gene>
<dbReference type="Pfam" id="PF20152">
    <property type="entry name" value="DUF6534"/>
    <property type="match status" value="1"/>
</dbReference>
<evidence type="ECO:0000313" key="4">
    <source>
        <dbReference type="Proteomes" id="UP001218188"/>
    </source>
</evidence>
<evidence type="ECO:0000256" key="1">
    <source>
        <dbReference type="SAM" id="Phobius"/>
    </source>
</evidence>
<keyword evidence="1" id="KW-0472">Membrane</keyword>
<dbReference type="EMBL" id="JARJCM010000129">
    <property type="protein sequence ID" value="KAJ7027095.1"/>
    <property type="molecule type" value="Genomic_DNA"/>
</dbReference>
<accession>A0AAD6WWC7</accession>
<feature type="transmembrane region" description="Helical" evidence="1">
    <location>
        <begin position="12"/>
        <end position="35"/>
    </location>
</feature>
<feature type="transmembrane region" description="Helical" evidence="1">
    <location>
        <begin position="205"/>
        <end position="228"/>
    </location>
</feature>
<name>A0AAD6WWC7_9AGAR</name>
<dbReference type="Proteomes" id="UP001218188">
    <property type="component" value="Unassembled WGS sequence"/>
</dbReference>
<reference evidence="3" key="1">
    <citation type="submission" date="2023-03" db="EMBL/GenBank/DDBJ databases">
        <title>Massive genome expansion in bonnet fungi (Mycena s.s.) driven by repeated elements and novel gene families across ecological guilds.</title>
        <authorList>
            <consortium name="Lawrence Berkeley National Laboratory"/>
            <person name="Harder C.B."/>
            <person name="Miyauchi S."/>
            <person name="Viragh M."/>
            <person name="Kuo A."/>
            <person name="Thoen E."/>
            <person name="Andreopoulos B."/>
            <person name="Lu D."/>
            <person name="Skrede I."/>
            <person name="Drula E."/>
            <person name="Henrissat B."/>
            <person name="Morin E."/>
            <person name="Kohler A."/>
            <person name="Barry K."/>
            <person name="LaButti K."/>
            <person name="Morin E."/>
            <person name="Salamov A."/>
            <person name="Lipzen A."/>
            <person name="Mereny Z."/>
            <person name="Hegedus B."/>
            <person name="Baldrian P."/>
            <person name="Stursova M."/>
            <person name="Weitz H."/>
            <person name="Taylor A."/>
            <person name="Grigoriev I.V."/>
            <person name="Nagy L.G."/>
            <person name="Martin F."/>
            <person name="Kauserud H."/>
        </authorList>
    </citation>
    <scope>NUCLEOTIDE SEQUENCE</scope>
    <source>
        <strain evidence="3">CBHHK200</strain>
    </source>
</reference>
<comment type="caution">
    <text evidence="3">The sequence shown here is derived from an EMBL/GenBank/DDBJ whole genome shotgun (WGS) entry which is preliminary data.</text>
</comment>
<feature type="transmembrane region" description="Helical" evidence="1">
    <location>
        <begin position="234"/>
        <end position="255"/>
    </location>
</feature>
<sequence length="338" mass="36828">MSSPPPPPPPSLPPGFLVALILILVSSWLNFSLYTAELLLCIRYFARPSRPLSHKIAVGILIFADTVCTVALCFETAFFILPPVITTNLRLILAPLAVAIICTYISAAIAQLFLCNLFYVLTGNILVTIGLVVLILVHLAFSWASGISVVVLLKVTGIVFTETTVGAISCAATDVIISVSLAWKFSRMMAGTRPENSTRSLLRRLLVITVSSGLFCAANTFVMMILLLKGNPVYNFFFTCQGRVYALTILGNFLVGIPERERNDTVSSHRYGTSGWTGPVVFHIDDSLTVDNRRSRGENSRTATTDHELGESLNVELDDLDSASASIHGKPRLHLEQD</sequence>
<keyword evidence="1" id="KW-0812">Transmembrane</keyword>
<proteinExistence type="predicted"/>
<feature type="transmembrane region" description="Helical" evidence="1">
    <location>
        <begin position="165"/>
        <end position="185"/>
    </location>
</feature>
<keyword evidence="1" id="KW-1133">Transmembrane helix</keyword>
<evidence type="ECO:0000313" key="3">
    <source>
        <dbReference type="EMBL" id="KAJ7027095.1"/>
    </source>
</evidence>
<dbReference type="InterPro" id="IPR045339">
    <property type="entry name" value="DUF6534"/>
</dbReference>
<feature type="domain" description="DUF6534" evidence="2">
    <location>
        <begin position="171"/>
        <end position="252"/>
    </location>
</feature>
<keyword evidence="4" id="KW-1185">Reference proteome</keyword>
<feature type="transmembrane region" description="Helical" evidence="1">
    <location>
        <begin position="92"/>
        <end position="114"/>
    </location>
</feature>
<evidence type="ECO:0000259" key="2">
    <source>
        <dbReference type="Pfam" id="PF20152"/>
    </source>
</evidence>
<organism evidence="3 4">
    <name type="scientific">Mycena alexandri</name>
    <dbReference type="NCBI Taxonomy" id="1745969"/>
    <lineage>
        <taxon>Eukaryota</taxon>
        <taxon>Fungi</taxon>
        <taxon>Dikarya</taxon>
        <taxon>Basidiomycota</taxon>
        <taxon>Agaricomycotina</taxon>
        <taxon>Agaricomycetes</taxon>
        <taxon>Agaricomycetidae</taxon>
        <taxon>Agaricales</taxon>
        <taxon>Marasmiineae</taxon>
        <taxon>Mycenaceae</taxon>
        <taxon>Mycena</taxon>
    </lineage>
</organism>
<feature type="transmembrane region" description="Helical" evidence="1">
    <location>
        <begin position="126"/>
        <end position="153"/>
    </location>
</feature>
<protein>
    <recommendedName>
        <fullName evidence="2">DUF6534 domain-containing protein</fullName>
    </recommendedName>
</protein>